<keyword evidence="1" id="KW-0808">Transferase</keyword>
<dbReference type="PANTHER" id="PTHR35276">
    <property type="entry name" value="S-ADENOSYL-L-METHIONINE-DEPENDENT METHYLTRANSFERASES SUPERFAMILY PROTEIN"/>
    <property type="match status" value="1"/>
</dbReference>
<dbReference type="GO" id="GO:0032259">
    <property type="term" value="P:methylation"/>
    <property type="evidence" value="ECO:0007669"/>
    <property type="project" value="UniProtKB-KW"/>
</dbReference>
<dbReference type="PANTHER" id="PTHR35276:SF1">
    <property type="entry name" value="TRNA (MNM(5)S(2)U34)-METHYLTRANSFERASE, CHLOROPLASTIC"/>
    <property type="match status" value="1"/>
</dbReference>
<dbReference type="Proteomes" id="UP000288024">
    <property type="component" value="Unassembled WGS sequence"/>
</dbReference>
<dbReference type="Pfam" id="PF06962">
    <property type="entry name" value="rRNA_methylase"/>
    <property type="match status" value="1"/>
</dbReference>
<protein>
    <submittedName>
        <fullName evidence="1">rRNA methyltransferase</fullName>
    </submittedName>
</protein>
<dbReference type="SUPFAM" id="SSF53335">
    <property type="entry name" value="S-adenosyl-L-methionine-dependent methyltransferases"/>
    <property type="match status" value="1"/>
</dbReference>
<comment type="caution">
    <text evidence="1">The sequence shown here is derived from an EMBL/GenBank/DDBJ whole genome shotgun (WGS) entry which is preliminary data.</text>
</comment>
<dbReference type="InterPro" id="IPR010719">
    <property type="entry name" value="MnmM_MeTrfase"/>
</dbReference>
<name>A0A3S2TUW2_9BACI</name>
<reference evidence="1 2" key="1">
    <citation type="submission" date="2019-01" db="EMBL/GenBank/DDBJ databases">
        <title>Bacillus sp. M5HDSG1-1, whole genome shotgun sequence.</title>
        <authorList>
            <person name="Tuo L."/>
        </authorList>
    </citation>
    <scope>NUCLEOTIDE SEQUENCE [LARGE SCALE GENOMIC DNA]</scope>
    <source>
        <strain evidence="1 2">M5HDSG1-1</strain>
    </source>
</reference>
<sequence>MKLERILPFARTLLDRSVAIGDIAIDATMGNGHDTVYLANLVGNEGKVYSFDIQDEAMLATKKRLAEQSLSDRVILTKIGHEHVGSIIPKDLHGHVKGAIFNLGYLPGGDKTIVTNAATTISAVEQIFEMLAPEGIIILVIYHGHAEGAAEKDELLQFVENFNQEKAHVLQYQFINQKNNPPFVIALEKR</sequence>
<dbReference type="AlphaFoldDB" id="A0A3S2TUW2"/>
<gene>
    <name evidence="1" type="ORF">EM808_05095</name>
</gene>
<dbReference type="GO" id="GO:0008168">
    <property type="term" value="F:methyltransferase activity"/>
    <property type="evidence" value="ECO:0007669"/>
    <property type="project" value="UniProtKB-KW"/>
</dbReference>
<dbReference type="InterPro" id="IPR029063">
    <property type="entry name" value="SAM-dependent_MTases_sf"/>
</dbReference>
<accession>A0A3S2TUW2</accession>
<evidence type="ECO:0000313" key="2">
    <source>
        <dbReference type="Proteomes" id="UP000288024"/>
    </source>
</evidence>
<dbReference type="Gene3D" id="3.40.50.150">
    <property type="entry name" value="Vaccinia Virus protein VP39"/>
    <property type="match status" value="1"/>
</dbReference>
<keyword evidence="1" id="KW-0489">Methyltransferase</keyword>
<evidence type="ECO:0000313" key="1">
    <source>
        <dbReference type="EMBL" id="RVT64897.1"/>
    </source>
</evidence>
<keyword evidence="2" id="KW-1185">Reference proteome</keyword>
<proteinExistence type="predicted"/>
<dbReference type="EMBL" id="RZTZ01000002">
    <property type="protein sequence ID" value="RVT64897.1"/>
    <property type="molecule type" value="Genomic_DNA"/>
</dbReference>
<organism evidence="1 2">
    <name type="scientific">Niallia taxi</name>
    <dbReference type="NCBI Taxonomy" id="2499688"/>
    <lineage>
        <taxon>Bacteria</taxon>
        <taxon>Bacillati</taxon>
        <taxon>Bacillota</taxon>
        <taxon>Bacilli</taxon>
        <taxon>Bacillales</taxon>
        <taxon>Bacillaceae</taxon>
        <taxon>Niallia</taxon>
    </lineage>
</organism>
<dbReference type="RefSeq" id="WP_127736875.1">
    <property type="nucleotide sequence ID" value="NZ_JBBJSR010000004.1"/>
</dbReference>